<dbReference type="STRING" id="1776334.APZ16_00125"/>
<dbReference type="GO" id="GO:0032259">
    <property type="term" value="P:methylation"/>
    <property type="evidence" value="ECO:0007669"/>
    <property type="project" value="InterPro"/>
</dbReference>
<dbReference type="Proteomes" id="UP000074294">
    <property type="component" value="Unassembled WGS sequence"/>
</dbReference>
<dbReference type="InterPro" id="IPR036655">
    <property type="entry name" value="MtmB_sf"/>
</dbReference>
<dbReference type="EC" id="2.1.1.248" evidence="3"/>
<gene>
    <name evidence="6" type="ORF">APZ16_00125</name>
</gene>
<dbReference type="GO" id="GO:0043852">
    <property type="term" value="F:monomethylamine methyltransferase activity"/>
    <property type="evidence" value="ECO:0007669"/>
    <property type="project" value="UniProtKB-EC"/>
</dbReference>
<evidence type="ECO:0000256" key="3">
    <source>
        <dbReference type="ARBA" id="ARBA00012853"/>
    </source>
</evidence>
<dbReference type="UniPathway" id="UPA00643"/>
<comment type="similarity">
    <text evidence="2">Belongs to the monomethylamine methyltransferase family.</text>
</comment>
<evidence type="ECO:0000256" key="5">
    <source>
        <dbReference type="ARBA" id="ARBA00047505"/>
    </source>
</evidence>
<protein>
    <recommendedName>
        <fullName evidence="3">[methylamine--corrinoid protein] Co-methyltransferase</fullName>
        <ecNumber evidence="3">2.1.1.248</ecNumber>
    </recommendedName>
</protein>
<accession>A0A147JXF3</accession>
<evidence type="ECO:0000256" key="4">
    <source>
        <dbReference type="ARBA" id="ARBA00022774"/>
    </source>
</evidence>
<comment type="caution">
    <text evidence="6">The sequence shown here is derived from an EMBL/GenBank/DDBJ whole genome shotgun (WGS) entry which is preliminary data.</text>
</comment>
<evidence type="ECO:0000313" key="6">
    <source>
        <dbReference type="EMBL" id="KUO41275.1"/>
    </source>
</evidence>
<proteinExistence type="inferred from homology"/>
<organism evidence="6 7">
    <name type="scientific">Hadarchaeum yellowstonense</name>
    <dbReference type="NCBI Taxonomy" id="1776334"/>
    <lineage>
        <taxon>Archaea</taxon>
        <taxon>Methanobacteriati</taxon>
        <taxon>Candidatus Hadarchaeota</taxon>
        <taxon>Candidatus Hadarchaeia</taxon>
        <taxon>Candidatus Hadarchaeales</taxon>
        <taxon>Candidatus Hadarchaeaceae</taxon>
        <taxon>Candidatus Hadarchaeum</taxon>
    </lineage>
</organism>
<reference evidence="6 7" key="1">
    <citation type="journal article" date="2016" name="Nat. Microbiol.">
        <title>Genomic inference of the metabolism of cosmopolitan subsurface Archaea, Hadesarchaea.</title>
        <authorList>
            <person name="Baker B.J."/>
            <person name="Saw J.H."/>
            <person name="Lind A.E."/>
            <person name="Lazar C.S."/>
            <person name="Hinrichs K.-U."/>
            <person name="Teske A.P."/>
            <person name="Ettema T.J."/>
        </authorList>
    </citation>
    <scope>NUCLEOTIDE SEQUENCE [LARGE SCALE GENOMIC DNA]</scope>
</reference>
<keyword evidence="4" id="KW-0669">Pyrrolysine</keyword>
<dbReference type="SUPFAM" id="SSF75098">
    <property type="entry name" value="Monomethylamine methyltransferase MtmB"/>
    <property type="match status" value="1"/>
</dbReference>
<dbReference type="Gene3D" id="3.20.20.460">
    <property type="entry name" value="Monomethylamine methyltransferase MtmB"/>
    <property type="match status" value="1"/>
</dbReference>
<evidence type="ECO:0000256" key="1">
    <source>
        <dbReference type="ARBA" id="ARBA00005111"/>
    </source>
</evidence>
<comment type="pathway">
    <text evidence="1">One-carbon metabolism; methanogenesis from methylamine.</text>
</comment>
<dbReference type="Pfam" id="PF05369">
    <property type="entry name" value="MtmB"/>
    <property type="match status" value="1"/>
</dbReference>
<evidence type="ECO:0000313" key="7">
    <source>
        <dbReference type="Proteomes" id="UP000074294"/>
    </source>
</evidence>
<dbReference type="EMBL" id="LQMQ01000025">
    <property type="protein sequence ID" value="KUO41275.1"/>
    <property type="molecule type" value="Genomic_DNA"/>
</dbReference>
<evidence type="ECO:0000256" key="2">
    <source>
        <dbReference type="ARBA" id="ARBA00009675"/>
    </source>
</evidence>
<dbReference type="AlphaFoldDB" id="A0A147JXF3"/>
<comment type="catalytic activity">
    <reaction evidence="5">
        <text>Co(I)-[methylamine-specific corrinoid protein] + methylamine + H(+) = methyl-Co(III)-[methylamine-specific corrinoid protein] + NH4(+)</text>
        <dbReference type="Rhea" id="RHEA:26059"/>
        <dbReference type="Rhea" id="RHEA-COMP:11120"/>
        <dbReference type="Rhea" id="RHEA-COMP:11121"/>
        <dbReference type="ChEBI" id="CHEBI:15378"/>
        <dbReference type="ChEBI" id="CHEBI:28938"/>
        <dbReference type="ChEBI" id="CHEBI:59338"/>
        <dbReference type="ChEBI" id="CHEBI:85033"/>
        <dbReference type="ChEBI" id="CHEBI:85035"/>
        <dbReference type="EC" id="2.1.1.248"/>
    </reaction>
</comment>
<sequence>MPISEELATAVATSIVQEPLAEGYWGPTIPRFQGIQVKLHSPLEIFASRYEITSSKEGIRKAGKEGLPVVGGMTGLGLPAFMAAMSAGGLTKGDCILTSCVNELKINYDILSKVLYTSRCTDVNLMYDPTPVLGGIAGGPEGTALVSVAQEIECLLLGADLSGGNAIDIWSGTSSGREAIWASDLFLIAMNRNVNALEYCYHFAAAGPGTEMLLYEGAAKTIAAVVSGYDFHCGPLALKAGKENHISPLEFRLSMEVAHGAAGMKREDANYLINNLFVKFEDKIRNPPSGKSFTECMDLKTLKPTEEWQRIYEKVKRELEDIGVTFR</sequence>
<dbReference type="InterPro" id="IPR008031">
    <property type="entry name" value="MtmB_MeTrfase"/>
</dbReference>
<name>A0A147JXF3_HADYE</name>